<sequence length="233" mass="24251">MLKSFADDGAAVIVGATGGIGGALARRIAASGRFRDVIGFSRNGSPPLDLMNEDTIRSAVLTLAGRPLRLAVVATGVLHDSDIVPEKTVRDLSPESMSRVLAINTVGPALLMKHLLPLLPRQGKAVFAVLSAKVGSISDNRLGGWYSYRASKAALNQLVRTAAIELGRTHPDAACVALHPGTVATDLSAPFAKTGLHVQKPDQAADALLHCLDLIGPAQSGAFLDRSGAALPW</sequence>
<dbReference type="PANTHER" id="PTHR43544:SF12">
    <property type="entry name" value="NAD(P)-BINDING ROSSMANN-FOLD SUPERFAMILY PROTEIN"/>
    <property type="match status" value="1"/>
</dbReference>
<dbReference type="EMBL" id="FXTK01000017">
    <property type="protein sequence ID" value="SMO89570.1"/>
    <property type="molecule type" value="Genomic_DNA"/>
</dbReference>
<organism evidence="1 2">
    <name type="scientific">Paracoccus laeviglucosivorans</name>
    <dbReference type="NCBI Taxonomy" id="1197861"/>
    <lineage>
        <taxon>Bacteria</taxon>
        <taxon>Pseudomonadati</taxon>
        <taxon>Pseudomonadota</taxon>
        <taxon>Alphaproteobacteria</taxon>
        <taxon>Rhodobacterales</taxon>
        <taxon>Paracoccaceae</taxon>
        <taxon>Paracoccus</taxon>
    </lineage>
</organism>
<keyword evidence="2" id="KW-1185">Reference proteome</keyword>
<dbReference type="OrthoDB" id="9785826at2"/>
<evidence type="ECO:0008006" key="3">
    <source>
        <dbReference type="Google" id="ProtNLM"/>
    </source>
</evidence>
<dbReference type="RefSeq" id="WP_142664182.1">
    <property type="nucleotide sequence ID" value="NZ_FXTK01000017.1"/>
</dbReference>
<dbReference type="InterPro" id="IPR036291">
    <property type="entry name" value="NAD(P)-bd_dom_sf"/>
</dbReference>
<evidence type="ECO:0000313" key="2">
    <source>
        <dbReference type="Proteomes" id="UP000319014"/>
    </source>
</evidence>
<reference evidence="1 2" key="1">
    <citation type="submission" date="2017-05" db="EMBL/GenBank/DDBJ databases">
        <authorList>
            <person name="Varghese N."/>
            <person name="Submissions S."/>
        </authorList>
    </citation>
    <scope>NUCLEOTIDE SEQUENCE [LARGE SCALE GENOMIC DNA]</scope>
    <source>
        <strain evidence="1 2">DSM 100094</strain>
    </source>
</reference>
<gene>
    <name evidence="1" type="ORF">SAMN06265221_11732</name>
</gene>
<protein>
    <recommendedName>
        <fullName evidence="3">NAD(P)-dependent dehydrogenase, short-chain alcohol dehydrogenase family</fullName>
    </recommendedName>
</protein>
<dbReference type="GO" id="GO:0016491">
    <property type="term" value="F:oxidoreductase activity"/>
    <property type="evidence" value="ECO:0007669"/>
    <property type="project" value="TreeGrafter"/>
</dbReference>
<dbReference type="SUPFAM" id="SSF51735">
    <property type="entry name" value="NAD(P)-binding Rossmann-fold domains"/>
    <property type="match status" value="1"/>
</dbReference>
<accession>A0A521F264</accession>
<dbReference type="Gene3D" id="3.40.50.720">
    <property type="entry name" value="NAD(P)-binding Rossmann-like Domain"/>
    <property type="match status" value="1"/>
</dbReference>
<dbReference type="PRINTS" id="PR00081">
    <property type="entry name" value="GDHRDH"/>
</dbReference>
<name>A0A521F264_9RHOB</name>
<dbReference type="InterPro" id="IPR051468">
    <property type="entry name" value="Fungal_SecMetab_SDRs"/>
</dbReference>
<dbReference type="GO" id="GO:0005737">
    <property type="term" value="C:cytoplasm"/>
    <property type="evidence" value="ECO:0007669"/>
    <property type="project" value="TreeGrafter"/>
</dbReference>
<dbReference type="InterPro" id="IPR002347">
    <property type="entry name" value="SDR_fam"/>
</dbReference>
<dbReference type="Proteomes" id="UP000319014">
    <property type="component" value="Unassembled WGS sequence"/>
</dbReference>
<dbReference type="Pfam" id="PF13561">
    <property type="entry name" value="adh_short_C2"/>
    <property type="match status" value="1"/>
</dbReference>
<dbReference type="AlphaFoldDB" id="A0A521F264"/>
<proteinExistence type="predicted"/>
<evidence type="ECO:0000313" key="1">
    <source>
        <dbReference type="EMBL" id="SMO89570.1"/>
    </source>
</evidence>
<dbReference type="PANTHER" id="PTHR43544">
    <property type="entry name" value="SHORT-CHAIN DEHYDROGENASE/REDUCTASE"/>
    <property type="match status" value="1"/>
</dbReference>